<feature type="transmembrane region" description="Helical" evidence="1">
    <location>
        <begin position="15"/>
        <end position="36"/>
    </location>
</feature>
<proteinExistence type="predicted"/>
<accession>A0A1R4HIK9</accession>
<gene>
    <name evidence="2" type="ORF">CRENPOLYSF1_830020</name>
</gene>
<evidence type="ECO:0000313" key="3">
    <source>
        <dbReference type="Proteomes" id="UP000195667"/>
    </source>
</evidence>
<reference evidence="3" key="1">
    <citation type="submission" date="2017-02" db="EMBL/GenBank/DDBJ databases">
        <authorList>
            <person name="Daims H."/>
        </authorList>
    </citation>
    <scope>NUCLEOTIDE SEQUENCE [LARGE SCALE GENOMIC DNA]</scope>
</reference>
<evidence type="ECO:0000313" key="2">
    <source>
        <dbReference type="EMBL" id="SJM96029.1"/>
    </source>
</evidence>
<dbReference type="AlphaFoldDB" id="A0A1R4HIK9"/>
<organism evidence="2 3">
    <name type="scientific">Crenothrix polyspora</name>
    <dbReference type="NCBI Taxonomy" id="360316"/>
    <lineage>
        <taxon>Bacteria</taxon>
        <taxon>Pseudomonadati</taxon>
        <taxon>Pseudomonadota</taxon>
        <taxon>Gammaproteobacteria</taxon>
        <taxon>Methylococcales</taxon>
        <taxon>Crenotrichaceae</taxon>
        <taxon>Crenothrix</taxon>
    </lineage>
</organism>
<sequence>MEQYNVFILVLKEILSLWTPLKITASVVAIIVAYRLPEIIAALRNH</sequence>
<keyword evidence="1" id="KW-0812">Transmembrane</keyword>
<protein>
    <submittedName>
        <fullName evidence="2">Uncharacterized protein</fullName>
    </submittedName>
</protein>
<evidence type="ECO:0000256" key="1">
    <source>
        <dbReference type="SAM" id="Phobius"/>
    </source>
</evidence>
<dbReference type="EMBL" id="FUKI01000163">
    <property type="protein sequence ID" value="SJM96029.1"/>
    <property type="molecule type" value="Genomic_DNA"/>
</dbReference>
<dbReference type="Proteomes" id="UP000195667">
    <property type="component" value="Unassembled WGS sequence"/>
</dbReference>
<keyword evidence="1" id="KW-0472">Membrane</keyword>
<keyword evidence="3" id="KW-1185">Reference proteome</keyword>
<name>A0A1R4HIK9_9GAMM</name>
<dbReference type="RefSeq" id="WP_176371149.1">
    <property type="nucleotide sequence ID" value="NZ_FUKI01000163.1"/>
</dbReference>
<keyword evidence="1" id="KW-1133">Transmembrane helix</keyword>